<gene>
    <name evidence="5" type="ORF">QOZ88_20675</name>
</gene>
<keyword evidence="5" id="KW-0255">Endonuclease</keyword>
<dbReference type="Gene3D" id="3.90.220.20">
    <property type="entry name" value="DNA methylase specificity domains"/>
    <property type="match status" value="1"/>
</dbReference>
<feature type="domain" description="Type I restriction modification DNA specificity" evidence="4">
    <location>
        <begin position="33"/>
        <end position="139"/>
    </location>
</feature>
<proteinExistence type="inferred from homology"/>
<dbReference type="InterPro" id="IPR052021">
    <property type="entry name" value="Type-I_RS_S_subunit"/>
</dbReference>
<dbReference type="RefSeq" id="WP_306001586.1">
    <property type="nucleotide sequence ID" value="NZ_JASNFN010000036.1"/>
</dbReference>
<evidence type="ECO:0000259" key="4">
    <source>
        <dbReference type="Pfam" id="PF01420"/>
    </source>
</evidence>
<evidence type="ECO:0000313" key="5">
    <source>
        <dbReference type="EMBL" id="MDP5185054.1"/>
    </source>
</evidence>
<dbReference type="GO" id="GO:0016787">
    <property type="term" value="F:hydrolase activity"/>
    <property type="evidence" value="ECO:0007669"/>
    <property type="project" value="UniProtKB-KW"/>
</dbReference>
<dbReference type="InterPro" id="IPR044946">
    <property type="entry name" value="Restrct_endonuc_typeI_TRD_sf"/>
</dbReference>
<dbReference type="EMBL" id="JASNFN010000036">
    <property type="protein sequence ID" value="MDP5185054.1"/>
    <property type="molecule type" value="Genomic_DNA"/>
</dbReference>
<dbReference type="GO" id="GO:0004519">
    <property type="term" value="F:endonuclease activity"/>
    <property type="evidence" value="ECO:0007669"/>
    <property type="project" value="UniProtKB-KW"/>
</dbReference>
<organism evidence="5 6">
    <name type="scientific">Blastococcus carthaginiensis</name>
    <dbReference type="NCBI Taxonomy" id="3050034"/>
    <lineage>
        <taxon>Bacteria</taxon>
        <taxon>Bacillati</taxon>
        <taxon>Actinomycetota</taxon>
        <taxon>Actinomycetes</taxon>
        <taxon>Geodermatophilales</taxon>
        <taxon>Geodermatophilaceae</taxon>
        <taxon>Blastococcus</taxon>
    </lineage>
</organism>
<dbReference type="InterPro" id="IPR000055">
    <property type="entry name" value="Restrct_endonuc_typeI_TRD"/>
</dbReference>
<name>A0ABT9IHJ6_9ACTN</name>
<keyword evidence="5" id="KW-0540">Nuclease</keyword>
<accession>A0ABT9IHJ6</accession>
<comment type="similarity">
    <text evidence="1">Belongs to the type-I restriction system S methylase family.</text>
</comment>
<evidence type="ECO:0000313" key="6">
    <source>
        <dbReference type="Proteomes" id="UP001233673"/>
    </source>
</evidence>
<keyword evidence="5" id="KW-0378">Hydrolase</keyword>
<reference evidence="6" key="1">
    <citation type="submission" date="2023-05" db="EMBL/GenBank/DDBJ databases">
        <title>Draft genome of Pseudofrankia sp. BMG5.37.</title>
        <authorList>
            <person name="Gtari M."/>
            <person name="Ghodhbane F."/>
            <person name="Sbissi I."/>
        </authorList>
    </citation>
    <scope>NUCLEOTIDE SEQUENCE [LARGE SCALE GENOMIC DNA]</scope>
    <source>
        <strain evidence="6">BMG 814</strain>
    </source>
</reference>
<evidence type="ECO:0000256" key="3">
    <source>
        <dbReference type="ARBA" id="ARBA00023125"/>
    </source>
</evidence>
<comment type="caution">
    <text evidence="5">The sequence shown here is derived from an EMBL/GenBank/DDBJ whole genome shotgun (WGS) entry which is preliminary data.</text>
</comment>
<keyword evidence="3" id="KW-0238">DNA-binding</keyword>
<dbReference type="Proteomes" id="UP001233673">
    <property type="component" value="Unassembled WGS sequence"/>
</dbReference>
<keyword evidence="6" id="KW-1185">Reference proteome</keyword>
<dbReference type="EC" id="3.1.21.-" evidence="5"/>
<evidence type="ECO:0000256" key="1">
    <source>
        <dbReference type="ARBA" id="ARBA00010923"/>
    </source>
</evidence>
<evidence type="ECO:0000256" key="2">
    <source>
        <dbReference type="ARBA" id="ARBA00022747"/>
    </source>
</evidence>
<dbReference type="PANTHER" id="PTHR30408">
    <property type="entry name" value="TYPE-1 RESTRICTION ENZYME ECOKI SPECIFICITY PROTEIN"/>
    <property type="match status" value="1"/>
</dbReference>
<keyword evidence="2" id="KW-0680">Restriction system</keyword>
<sequence length="179" mass="20427">MNNINTRGELDSSALWRIPLEDREVARYLLRDSDVLFNNTNSKALVGKTALYQAVAGDEPVVYSNHLTRYRTNEETLAPEWLAAFLRYHWGRGYFERVATEWVNQASVRDEIVKAMHIPLPPLPEQQGLAVSLQSKFESIERLRIAATRQMKAAEALPHSMLRDVFGAHQPPLEEGAIW</sequence>
<protein>
    <submittedName>
        <fullName evidence="5">Restriction endonuclease subunit S</fullName>
        <ecNumber evidence="5">3.1.21.-</ecNumber>
    </submittedName>
</protein>
<dbReference type="Pfam" id="PF01420">
    <property type="entry name" value="Methylase_S"/>
    <property type="match status" value="1"/>
</dbReference>
<dbReference type="PANTHER" id="PTHR30408:SF12">
    <property type="entry name" value="TYPE I RESTRICTION ENZYME MJAVIII SPECIFICITY SUBUNIT"/>
    <property type="match status" value="1"/>
</dbReference>
<dbReference type="SUPFAM" id="SSF116734">
    <property type="entry name" value="DNA methylase specificity domain"/>
    <property type="match status" value="1"/>
</dbReference>